<comment type="caution">
    <text evidence="2">The sequence shown here is derived from an EMBL/GenBank/DDBJ whole genome shotgun (WGS) entry which is preliminary data.</text>
</comment>
<gene>
    <name evidence="2" type="ORF">ElyMa_001705600</name>
</gene>
<evidence type="ECO:0000256" key="1">
    <source>
        <dbReference type="SAM" id="MobiDB-lite"/>
    </source>
</evidence>
<sequence>MLSCCRRHPDGNPPISRESPNQTGIPRPDRNPLTRRALTLDATIVKDKLFTYSDLIGFFNLYGSRRQDCLVTIIVTMMDNSENNIVHDDDVDGGGSRNVMIVKKSGDDDDDDDDDVDDDD</sequence>
<dbReference type="EMBL" id="BMAT01003463">
    <property type="protein sequence ID" value="GFS26075.1"/>
    <property type="molecule type" value="Genomic_DNA"/>
</dbReference>
<feature type="region of interest" description="Disordered" evidence="1">
    <location>
        <begin position="86"/>
        <end position="120"/>
    </location>
</feature>
<proteinExistence type="predicted"/>
<dbReference type="AlphaFoldDB" id="A0AAV4JWI2"/>
<organism evidence="2 3">
    <name type="scientific">Elysia marginata</name>
    <dbReference type="NCBI Taxonomy" id="1093978"/>
    <lineage>
        <taxon>Eukaryota</taxon>
        <taxon>Metazoa</taxon>
        <taxon>Spiralia</taxon>
        <taxon>Lophotrochozoa</taxon>
        <taxon>Mollusca</taxon>
        <taxon>Gastropoda</taxon>
        <taxon>Heterobranchia</taxon>
        <taxon>Euthyneura</taxon>
        <taxon>Panpulmonata</taxon>
        <taxon>Sacoglossa</taxon>
        <taxon>Placobranchoidea</taxon>
        <taxon>Plakobranchidae</taxon>
        <taxon>Elysia</taxon>
    </lineage>
</organism>
<name>A0AAV4JWI2_9GAST</name>
<accession>A0AAV4JWI2</accession>
<evidence type="ECO:0000313" key="2">
    <source>
        <dbReference type="EMBL" id="GFS26075.1"/>
    </source>
</evidence>
<keyword evidence="3" id="KW-1185">Reference proteome</keyword>
<feature type="region of interest" description="Disordered" evidence="1">
    <location>
        <begin position="1"/>
        <end position="32"/>
    </location>
</feature>
<protein>
    <submittedName>
        <fullName evidence="2">Uncharacterized protein</fullName>
    </submittedName>
</protein>
<dbReference type="Proteomes" id="UP000762676">
    <property type="component" value="Unassembled WGS sequence"/>
</dbReference>
<feature type="compositionally biased region" description="Acidic residues" evidence="1">
    <location>
        <begin position="107"/>
        <end position="120"/>
    </location>
</feature>
<reference evidence="2 3" key="1">
    <citation type="journal article" date="2021" name="Elife">
        <title>Chloroplast acquisition without the gene transfer in kleptoplastic sea slugs, Plakobranchus ocellatus.</title>
        <authorList>
            <person name="Maeda T."/>
            <person name="Takahashi S."/>
            <person name="Yoshida T."/>
            <person name="Shimamura S."/>
            <person name="Takaki Y."/>
            <person name="Nagai Y."/>
            <person name="Toyoda A."/>
            <person name="Suzuki Y."/>
            <person name="Arimoto A."/>
            <person name="Ishii H."/>
            <person name="Satoh N."/>
            <person name="Nishiyama T."/>
            <person name="Hasebe M."/>
            <person name="Maruyama T."/>
            <person name="Minagawa J."/>
            <person name="Obokata J."/>
            <person name="Shigenobu S."/>
        </authorList>
    </citation>
    <scope>NUCLEOTIDE SEQUENCE [LARGE SCALE GENOMIC DNA]</scope>
</reference>
<evidence type="ECO:0000313" key="3">
    <source>
        <dbReference type="Proteomes" id="UP000762676"/>
    </source>
</evidence>